<sequence>MLDVTTILSNKGPLALSVPGYAPRAQQQELASAIEHALTNRGKLIAEAGTGTGKTFAYLVPAMMSGKKIIISTGTKNLQDQLFYKDVPIVKDALAVPVTVALLKGRANYLCHYYLDIAEREGRYSSADEVKKIIKIRKWSSGKHGGDISECKSIDEKDLIWHKVTSTSENCVGQECQFFSDCYLIHARRQAQAADIVIINHYLLFSDMALKDEGFGELLPDCDAYIIDEAHQMPDIASSFFGLSVSSNQLYSLAQDVHLEYLSEINEDYDVADCTKELKTCVADLRLTFGSQLSRLAWNDVMKQVSSMKAINALLNQLQELHALLQPLEERSKVMDSCSKRCLSFIKRLEMILQTDDQQYIRWCDIRKRHYSLHMTPMSIAPHFNEQLTKYPGAWVFTSATLAVENSFHYFSERMGIDSATELLLDSPFNFQQQALIYLPPGLPEPNSFQYNPKIVSVAKDIINIVKGRTFFLFTSYRALSQAKALLENSIDYPLLVQGDAPRDTLLDDFRSKGNAVLLGTSSFWEGVDVRGEALSCVIIDKLPFASIGDPVLKARIDTMRDNGENPFMTYQLPNAVITLKQGVGRLIRDMNDRGLLVLCDPRISSKPYGKKFVTSLPTMPVTRDISDVNVFFQTDVTTESLENSSADTLS</sequence>
<dbReference type="SMART" id="SM00491">
    <property type="entry name" value="HELICc2"/>
    <property type="match status" value="1"/>
</dbReference>
<dbReference type="Pfam" id="PF13307">
    <property type="entry name" value="Helicase_C_2"/>
    <property type="match status" value="1"/>
</dbReference>
<evidence type="ECO:0000256" key="1">
    <source>
        <dbReference type="ARBA" id="ARBA00022741"/>
    </source>
</evidence>
<organism evidence="5">
    <name type="scientific">hydrothermal vent metagenome</name>
    <dbReference type="NCBI Taxonomy" id="652676"/>
    <lineage>
        <taxon>unclassified sequences</taxon>
        <taxon>metagenomes</taxon>
        <taxon>ecological metagenomes</taxon>
    </lineage>
</organism>
<gene>
    <name evidence="5" type="ORF">MNBD_GAMMA22-687</name>
</gene>
<dbReference type="PANTHER" id="PTHR11472:SF34">
    <property type="entry name" value="REGULATOR OF TELOMERE ELONGATION HELICASE 1"/>
    <property type="match status" value="1"/>
</dbReference>
<dbReference type="GO" id="GO:0006281">
    <property type="term" value="P:DNA repair"/>
    <property type="evidence" value="ECO:0007669"/>
    <property type="project" value="TreeGrafter"/>
</dbReference>
<dbReference type="InterPro" id="IPR014013">
    <property type="entry name" value="Helic_SF1/SF2_ATP-bd_DinG/Rad3"/>
</dbReference>
<proteinExistence type="predicted"/>
<dbReference type="InterPro" id="IPR011545">
    <property type="entry name" value="DEAD/DEAH_box_helicase_dom"/>
</dbReference>
<evidence type="ECO:0000259" key="4">
    <source>
        <dbReference type="PROSITE" id="PS51193"/>
    </source>
</evidence>
<dbReference type="PANTHER" id="PTHR11472">
    <property type="entry name" value="DNA REPAIR DEAD HELICASE RAD3/XP-D SUBFAMILY MEMBER"/>
    <property type="match status" value="1"/>
</dbReference>
<evidence type="ECO:0000313" key="5">
    <source>
        <dbReference type="EMBL" id="VAW93191.1"/>
    </source>
</evidence>
<dbReference type="GO" id="GO:0016818">
    <property type="term" value="F:hydrolase activity, acting on acid anhydrides, in phosphorus-containing anhydrides"/>
    <property type="evidence" value="ECO:0007669"/>
    <property type="project" value="InterPro"/>
</dbReference>
<dbReference type="PROSITE" id="PS51193">
    <property type="entry name" value="HELICASE_ATP_BIND_2"/>
    <property type="match status" value="1"/>
</dbReference>
<dbReference type="InterPro" id="IPR006555">
    <property type="entry name" value="ATP-dep_Helicase_C"/>
</dbReference>
<dbReference type="InterPro" id="IPR027417">
    <property type="entry name" value="P-loop_NTPase"/>
</dbReference>
<dbReference type="GO" id="GO:0003678">
    <property type="term" value="F:DNA helicase activity"/>
    <property type="evidence" value="ECO:0007669"/>
    <property type="project" value="TreeGrafter"/>
</dbReference>
<evidence type="ECO:0000256" key="2">
    <source>
        <dbReference type="ARBA" id="ARBA00022801"/>
    </source>
</evidence>
<dbReference type="Gene3D" id="3.40.50.300">
    <property type="entry name" value="P-loop containing nucleotide triphosphate hydrolases"/>
    <property type="match status" value="2"/>
</dbReference>
<dbReference type="Pfam" id="PF00270">
    <property type="entry name" value="DEAD"/>
    <property type="match status" value="1"/>
</dbReference>
<dbReference type="InterPro" id="IPR045028">
    <property type="entry name" value="DinG/Rad3-like"/>
</dbReference>
<dbReference type="SUPFAM" id="SSF52540">
    <property type="entry name" value="P-loop containing nucleoside triphosphate hydrolases"/>
    <property type="match status" value="2"/>
</dbReference>
<protein>
    <submittedName>
        <fullName evidence="5">DinG family ATP-dependent helicase YoaA</fullName>
    </submittedName>
</protein>
<name>A0A3B0ZNE5_9ZZZZ</name>
<dbReference type="AlphaFoldDB" id="A0A3B0ZNE5"/>
<dbReference type="EMBL" id="UOFS01000013">
    <property type="protein sequence ID" value="VAW93191.1"/>
    <property type="molecule type" value="Genomic_DNA"/>
</dbReference>
<dbReference type="GO" id="GO:0005524">
    <property type="term" value="F:ATP binding"/>
    <property type="evidence" value="ECO:0007669"/>
    <property type="project" value="UniProtKB-KW"/>
</dbReference>
<keyword evidence="5" id="KW-0347">Helicase</keyword>
<keyword evidence="1" id="KW-0547">Nucleotide-binding</keyword>
<accession>A0A3B0ZNE5</accession>
<reference evidence="5" key="1">
    <citation type="submission" date="2018-06" db="EMBL/GenBank/DDBJ databases">
        <authorList>
            <person name="Zhirakovskaya E."/>
        </authorList>
    </citation>
    <scope>NUCLEOTIDE SEQUENCE</scope>
</reference>
<feature type="domain" description="Helicase ATP-binding" evidence="4">
    <location>
        <begin position="13"/>
        <end position="282"/>
    </location>
</feature>
<keyword evidence="3" id="KW-0067">ATP-binding</keyword>
<evidence type="ECO:0000256" key="3">
    <source>
        <dbReference type="ARBA" id="ARBA00022840"/>
    </source>
</evidence>
<keyword evidence="2" id="KW-0378">Hydrolase</keyword>
<dbReference type="GO" id="GO:0003676">
    <property type="term" value="F:nucleic acid binding"/>
    <property type="evidence" value="ECO:0007669"/>
    <property type="project" value="InterPro"/>
</dbReference>